<dbReference type="AlphaFoldDB" id="A0A918UPX6"/>
<evidence type="ECO:0000313" key="3">
    <source>
        <dbReference type="Proteomes" id="UP000630936"/>
    </source>
</evidence>
<proteinExistence type="predicted"/>
<keyword evidence="1" id="KW-0812">Transmembrane</keyword>
<keyword evidence="3" id="KW-1185">Reference proteome</keyword>
<evidence type="ECO:0000256" key="1">
    <source>
        <dbReference type="SAM" id="Phobius"/>
    </source>
</evidence>
<sequence>MRLRSLLKTSAALWTAPLWLGIVLLYYIWGLHIATGAFSSQRAELHWAPSVVLEATEHFYAFAFALASALGAWEAGRLRRDGVWELAPARSRLRIAAEALLPSSVAASLMLVIPAVGGLIEFRLAPDPRALLPVAVGVGVVLAFSAVGFAVGLRVPRTIAAPALAAGCWYMVAFTVTYTEPAWPGNVLARRWSVEFGSYLTYEAVLMPLVFCGAVAAAVAVWWVRPRTAGRRVVLRTGVTALAAVLVSTAAGAADRWSLEPPSTAGHATEVCLGKTPSVCMAEFGGSAQHLPSVREEIVKTLRDIERSGVKVSVPARIRDTEGRPGSRSTAQEWQLPLTRQISRDKGGAQYVRHSVAMAVARFPCRLPVSFGSAKEPAYIVHADAAKLWMARTANVEKPFMAWRKSQYVELENPREILDAVVARADKAERLSARDQVSWYERELSQACLLVTGEESAS</sequence>
<protein>
    <submittedName>
        <fullName evidence="2">Uncharacterized protein</fullName>
    </submittedName>
</protein>
<name>A0A918UPX6_9ACTN</name>
<accession>A0A918UPX6</accession>
<feature type="transmembrane region" description="Helical" evidence="1">
    <location>
        <begin position="233"/>
        <end position="254"/>
    </location>
</feature>
<feature type="transmembrane region" description="Helical" evidence="1">
    <location>
        <begin position="12"/>
        <end position="38"/>
    </location>
</feature>
<gene>
    <name evidence="2" type="ORF">GCM10010387_18580</name>
</gene>
<comment type="caution">
    <text evidence="2">The sequence shown here is derived from an EMBL/GenBank/DDBJ whole genome shotgun (WGS) entry which is preliminary data.</text>
</comment>
<evidence type="ECO:0000313" key="2">
    <source>
        <dbReference type="EMBL" id="GGZ25344.1"/>
    </source>
</evidence>
<feature type="transmembrane region" description="Helical" evidence="1">
    <location>
        <begin position="58"/>
        <end position="78"/>
    </location>
</feature>
<reference evidence="2" key="2">
    <citation type="submission" date="2020-09" db="EMBL/GenBank/DDBJ databases">
        <authorList>
            <person name="Sun Q."/>
            <person name="Ohkuma M."/>
        </authorList>
    </citation>
    <scope>NUCLEOTIDE SEQUENCE</scope>
    <source>
        <strain evidence="2">JCM 4988</strain>
    </source>
</reference>
<organism evidence="2 3">
    <name type="scientific">Streptomyces inusitatus</name>
    <dbReference type="NCBI Taxonomy" id="68221"/>
    <lineage>
        <taxon>Bacteria</taxon>
        <taxon>Bacillati</taxon>
        <taxon>Actinomycetota</taxon>
        <taxon>Actinomycetes</taxon>
        <taxon>Kitasatosporales</taxon>
        <taxon>Streptomycetaceae</taxon>
        <taxon>Streptomyces</taxon>
    </lineage>
</organism>
<feature type="transmembrane region" description="Helical" evidence="1">
    <location>
        <begin position="159"/>
        <end position="179"/>
    </location>
</feature>
<feature type="transmembrane region" description="Helical" evidence="1">
    <location>
        <begin position="99"/>
        <end position="120"/>
    </location>
</feature>
<keyword evidence="1" id="KW-0472">Membrane</keyword>
<keyword evidence="1" id="KW-1133">Transmembrane helix</keyword>
<dbReference type="RefSeq" id="WP_190122449.1">
    <property type="nucleotide sequence ID" value="NZ_BMWG01000003.1"/>
</dbReference>
<dbReference type="Proteomes" id="UP000630936">
    <property type="component" value="Unassembled WGS sequence"/>
</dbReference>
<reference evidence="2" key="1">
    <citation type="journal article" date="2014" name="Int. J. Syst. Evol. Microbiol.">
        <title>Complete genome sequence of Corynebacterium casei LMG S-19264T (=DSM 44701T), isolated from a smear-ripened cheese.</title>
        <authorList>
            <consortium name="US DOE Joint Genome Institute (JGI-PGF)"/>
            <person name="Walter F."/>
            <person name="Albersmeier A."/>
            <person name="Kalinowski J."/>
            <person name="Ruckert C."/>
        </authorList>
    </citation>
    <scope>NUCLEOTIDE SEQUENCE</scope>
    <source>
        <strain evidence="2">JCM 4988</strain>
    </source>
</reference>
<feature type="transmembrane region" description="Helical" evidence="1">
    <location>
        <begin position="199"/>
        <end position="224"/>
    </location>
</feature>
<dbReference type="EMBL" id="BMWG01000003">
    <property type="protein sequence ID" value="GGZ25344.1"/>
    <property type="molecule type" value="Genomic_DNA"/>
</dbReference>
<feature type="transmembrane region" description="Helical" evidence="1">
    <location>
        <begin position="132"/>
        <end position="152"/>
    </location>
</feature>